<reference evidence="2" key="1">
    <citation type="submission" date="2020-05" db="EMBL/GenBank/DDBJ databases">
        <authorList>
            <person name="Chiriac C."/>
            <person name="Salcher M."/>
            <person name="Ghai R."/>
            <person name="Kavagutti S V."/>
        </authorList>
    </citation>
    <scope>NUCLEOTIDE SEQUENCE</scope>
</reference>
<dbReference type="AlphaFoldDB" id="A0A6J7J7J7"/>
<sequence length="90" mass="9264">MLTTGEDGMSAVMLSAGQQDDWTATPDSTAGSQAKAAPTAWTGTCWLWSAAATGVSWHVTAESLRSSSSILRGRKPCPHCTLAAVAKGVL</sequence>
<organism evidence="2">
    <name type="scientific">freshwater metagenome</name>
    <dbReference type="NCBI Taxonomy" id="449393"/>
    <lineage>
        <taxon>unclassified sequences</taxon>
        <taxon>metagenomes</taxon>
        <taxon>ecological metagenomes</taxon>
    </lineage>
</organism>
<protein>
    <submittedName>
        <fullName evidence="2">Unannotated protein</fullName>
    </submittedName>
</protein>
<feature type="region of interest" description="Disordered" evidence="1">
    <location>
        <begin position="1"/>
        <end position="36"/>
    </location>
</feature>
<evidence type="ECO:0000313" key="2">
    <source>
        <dbReference type="EMBL" id="CAB4939036.1"/>
    </source>
</evidence>
<name>A0A6J7J7J7_9ZZZZ</name>
<gene>
    <name evidence="2" type="ORF">UFOPK3720_01170</name>
</gene>
<feature type="compositionally biased region" description="Polar residues" evidence="1">
    <location>
        <begin position="16"/>
        <end position="32"/>
    </location>
</feature>
<accession>A0A6J7J7J7</accession>
<proteinExistence type="predicted"/>
<dbReference type="EMBL" id="CAFBNB010000231">
    <property type="protein sequence ID" value="CAB4939036.1"/>
    <property type="molecule type" value="Genomic_DNA"/>
</dbReference>
<evidence type="ECO:0000256" key="1">
    <source>
        <dbReference type="SAM" id="MobiDB-lite"/>
    </source>
</evidence>